<comment type="caution">
    <text evidence="2">The sequence shown here is derived from an EMBL/GenBank/DDBJ whole genome shotgun (WGS) entry which is preliminary data.</text>
</comment>
<evidence type="ECO:0000313" key="2">
    <source>
        <dbReference type="EMBL" id="MFC7331907.1"/>
    </source>
</evidence>
<keyword evidence="1" id="KW-0472">Membrane</keyword>
<keyword evidence="1" id="KW-0812">Transmembrane</keyword>
<feature type="transmembrane region" description="Helical" evidence="1">
    <location>
        <begin position="124"/>
        <end position="151"/>
    </location>
</feature>
<organism evidence="2 3">
    <name type="scientific">Rhodocista pekingensis</name>
    <dbReference type="NCBI Taxonomy" id="201185"/>
    <lineage>
        <taxon>Bacteria</taxon>
        <taxon>Pseudomonadati</taxon>
        <taxon>Pseudomonadota</taxon>
        <taxon>Alphaproteobacteria</taxon>
        <taxon>Rhodospirillales</taxon>
        <taxon>Azospirillaceae</taxon>
        <taxon>Rhodocista</taxon>
    </lineage>
</organism>
<feature type="transmembrane region" description="Helical" evidence="1">
    <location>
        <begin position="158"/>
        <end position="177"/>
    </location>
</feature>
<evidence type="ECO:0000256" key="1">
    <source>
        <dbReference type="SAM" id="Phobius"/>
    </source>
</evidence>
<proteinExistence type="predicted"/>
<evidence type="ECO:0000313" key="3">
    <source>
        <dbReference type="Proteomes" id="UP001596456"/>
    </source>
</evidence>
<feature type="transmembrane region" description="Helical" evidence="1">
    <location>
        <begin position="208"/>
        <end position="225"/>
    </location>
</feature>
<feature type="transmembrane region" description="Helical" evidence="1">
    <location>
        <begin position="56"/>
        <end position="73"/>
    </location>
</feature>
<feature type="transmembrane region" description="Helical" evidence="1">
    <location>
        <begin position="299"/>
        <end position="317"/>
    </location>
</feature>
<dbReference type="Pfam" id="PF03806">
    <property type="entry name" value="ABG_transport"/>
    <property type="match status" value="1"/>
</dbReference>
<feature type="transmembrane region" description="Helical" evidence="1">
    <location>
        <begin position="23"/>
        <end position="44"/>
    </location>
</feature>
<dbReference type="RefSeq" id="WP_377355977.1">
    <property type="nucleotide sequence ID" value="NZ_JBHTCM010000004.1"/>
</dbReference>
<feature type="transmembrane region" description="Helical" evidence="1">
    <location>
        <begin position="260"/>
        <end position="279"/>
    </location>
</feature>
<feature type="transmembrane region" description="Helical" evidence="1">
    <location>
        <begin position="85"/>
        <end position="112"/>
    </location>
</feature>
<dbReference type="Proteomes" id="UP001596456">
    <property type="component" value="Unassembled WGS sequence"/>
</dbReference>
<gene>
    <name evidence="2" type="ORF">ACFQPS_01905</name>
</gene>
<feature type="transmembrane region" description="Helical" evidence="1">
    <location>
        <begin position="377"/>
        <end position="397"/>
    </location>
</feature>
<feature type="transmembrane region" description="Helical" evidence="1">
    <location>
        <begin position="465"/>
        <end position="490"/>
    </location>
</feature>
<dbReference type="PANTHER" id="PTHR30282:SF0">
    <property type="entry name" value="P-AMINOBENZOYL-GLUTAMATE TRANSPORT PROTEIN"/>
    <property type="match status" value="1"/>
</dbReference>
<keyword evidence="3" id="KW-1185">Reference proteome</keyword>
<feature type="transmembrane region" description="Helical" evidence="1">
    <location>
        <begin position="404"/>
        <end position="422"/>
    </location>
</feature>
<dbReference type="EMBL" id="JBHTCM010000004">
    <property type="protein sequence ID" value="MFC7331907.1"/>
    <property type="molecule type" value="Genomic_DNA"/>
</dbReference>
<feature type="transmembrane region" description="Helical" evidence="1">
    <location>
        <begin position="434"/>
        <end position="453"/>
    </location>
</feature>
<keyword evidence="1" id="KW-1133">Transmembrane helix</keyword>
<sequence>MPKTFTDRFLDVIERAGNRLPDAVTLFLWMMLILVVASVAAGLAGASVPHPTTHEPIAIVSLLQPAIISRWLAEMPHTFTGFAPLGTVLLAMVGVGFAEKVGLIGAALSGFVRKMPQHLLTVSIVFAGVMSSLAVDAGYVVLIPLAAVVFANAGRHPIAGLTAAFAGVSAGFSANLFPTPLDAQLAGLTQEAARLIAPGYEVMITSNYFIMVALVPLFTLIGAFVSERIIEPRLGPWQGGAGIGDDADEHALTEEKRRGLRNAGLAFLGISIGLVLMTVPEGAILRDAEGSLRPFLKGMVAILSLTFLICGIVYGITVGAVRSDKDVVRMTTASMADLGYYIILVLAMSQFTTLFSWSNFGPWLAVHGAAWLEAMHITGSPLIVGFILLAGLINLLIGSASAKWALLAPTFVPIFMLLGLSPEFSQAVYRMGDAFTNVITPLMAYFPLVVVFASRHMKGFGIGSLISLMLPYSLAFGIGSTALTIGWYLLDLPLGPDGTGIHYKAG</sequence>
<accession>A0ABW2KRZ3</accession>
<protein>
    <submittedName>
        <fullName evidence="2">AbgT family transporter</fullName>
    </submittedName>
</protein>
<feature type="transmembrane region" description="Helical" evidence="1">
    <location>
        <begin position="338"/>
        <end position="357"/>
    </location>
</feature>
<dbReference type="InterPro" id="IPR004697">
    <property type="entry name" value="AbgT"/>
</dbReference>
<dbReference type="PANTHER" id="PTHR30282">
    <property type="entry name" value="P-AMINOBENZOYL GLUTAMATE TRANSPORTER"/>
    <property type="match status" value="1"/>
</dbReference>
<name>A0ABW2KRZ3_9PROT</name>
<reference evidence="3" key="1">
    <citation type="journal article" date="2019" name="Int. J. Syst. Evol. Microbiol.">
        <title>The Global Catalogue of Microorganisms (GCM) 10K type strain sequencing project: providing services to taxonomists for standard genome sequencing and annotation.</title>
        <authorList>
            <consortium name="The Broad Institute Genomics Platform"/>
            <consortium name="The Broad Institute Genome Sequencing Center for Infectious Disease"/>
            <person name="Wu L."/>
            <person name="Ma J."/>
        </authorList>
    </citation>
    <scope>NUCLEOTIDE SEQUENCE [LARGE SCALE GENOMIC DNA]</scope>
    <source>
        <strain evidence="3">CGMCC 1.16275</strain>
    </source>
</reference>